<keyword evidence="2" id="KW-0547">Nucleotide-binding</keyword>
<feature type="compositionally biased region" description="Basic and acidic residues" evidence="6">
    <location>
        <begin position="1283"/>
        <end position="1301"/>
    </location>
</feature>
<feature type="compositionally biased region" description="Basic residues" evidence="6">
    <location>
        <begin position="1"/>
        <end position="11"/>
    </location>
</feature>
<evidence type="ECO:0000256" key="5">
    <source>
        <dbReference type="ARBA" id="ARBA00023242"/>
    </source>
</evidence>
<dbReference type="Pfam" id="PF00271">
    <property type="entry name" value="Helicase_C"/>
    <property type="match status" value="1"/>
</dbReference>
<feature type="region of interest" description="Disordered" evidence="6">
    <location>
        <begin position="1126"/>
        <end position="1193"/>
    </location>
</feature>
<comment type="caution">
    <text evidence="9">The sequence shown here is derived from an EMBL/GenBank/DDBJ whole genome shotgun (WGS) entry which is preliminary data.</text>
</comment>
<name>A0A507FDI7_9FUNG</name>
<dbReference type="InterPro" id="IPR001650">
    <property type="entry name" value="Helicase_C-like"/>
</dbReference>
<evidence type="ECO:0000259" key="7">
    <source>
        <dbReference type="PROSITE" id="PS51192"/>
    </source>
</evidence>
<evidence type="ECO:0000256" key="1">
    <source>
        <dbReference type="ARBA" id="ARBA00004123"/>
    </source>
</evidence>
<keyword evidence="10" id="KW-1185">Reference proteome</keyword>
<dbReference type="OrthoDB" id="5857104at2759"/>
<evidence type="ECO:0008006" key="11">
    <source>
        <dbReference type="Google" id="ProtNLM"/>
    </source>
</evidence>
<dbReference type="STRING" id="246404.A0A507FDI7"/>
<dbReference type="Gene3D" id="3.40.50.300">
    <property type="entry name" value="P-loop containing nucleotide triphosphate hydrolases"/>
    <property type="match status" value="1"/>
</dbReference>
<dbReference type="GO" id="GO:0003677">
    <property type="term" value="F:DNA binding"/>
    <property type="evidence" value="ECO:0007669"/>
    <property type="project" value="TreeGrafter"/>
</dbReference>
<dbReference type="Gene3D" id="3.40.50.10810">
    <property type="entry name" value="Tandem AAA-ATPase domain"/>
    <property type="match status" value="1"/>
</dbReference>
<dbReference type="GO" id="GO:0005524">
    <property type="term" value="F:ATP binding"/>
    <property type="evidence" value="ECO:0007669"/>
    <property type="project" value="InterPro"/>
</dbReference>
<feature type="compositionally biased region" description="Acidic residues" evidence="6">
    <location>
        <begin position="907"/>
        <end position="927"/>
    </location>
</feature>
<dbReference type="Proteomes" id="UP000320333">
    <property type="component" value="Unassembled WGS sequence"/>
</dbReference>
<reference evidence="9 10" key="1">
    <citation type="journal article" date="2019" name="Sci. Rep.">
        <title>Comparative genomics of chytrid fungi reveal insights into the obligate biotrophic and pathogenic lifestyle of Synchytrium endobioticum.</title>
        <authorList>
            <person name="van de Vossenberg B.T.L.H."/>
            <person name="Warris S."/>
            <person name="Nguyen H.D.T."/>
            <person name="van Gent-Pelzer M.P.E."/>
            <person name="Joly D.L."/>
            <person name="van de Geest H.C."/>
            <person name="Bonants P.J.M."/>
            <person name="Smith D.S."/>
            <person name="Levesque C.A."/>
            <person name="van der Lee T.A.J."/>
        </authorList>
    </citation>
    <scope>NUCLEOTIDE SEQUENCE [LARGE SCALE GENOMIC DNA]</scope>
    <source>
        <strain evidence="9 10">CBS 675.73</strain>
    </source>
</reference>
<dbReference type="EMBL" id="QEAP01000132">
    <property type="protein sequence ID" value="TPX74313.1"/>
    <property type="molecule type" value="Genomic_DNA"/>
</dbReference>
<dbReference type="PANTHER" id="PTHR45623">
    <property type="entry name" value="CHROMODOMAIN-HELICASE-DNA-BINDING PROTEIN 3-RELATED-RELATED"/>
    <property type="match status" value="1"/>
</dbReference>
<dbReference type="InterPro" id="IPR049730">
    <property type="entry name" value="SNF2/RAD54-like_C"/>
</dbReference>
<feature type="compositionally biased region" description="Basic and acidic residues" evidence="6">
    <location>
        <begin position="1141"/>
        <end position="1164"/>
    </location>
</feature>
<keyword evidence="4" id="KW-0067">ATP-binding</keyword>
<evidence type="ECO:0000259" key="8">
    <source>
        <dbReference type="PROSITE" id="PS51194"/>
    </source>
</evidence>
<dbReference type="PANTHER" id="PTHR45623:SF17">
    <property type="entry name" value="CHROMODOMAIN-HELICASE-DNA-BINDING PROTEIN 3-RELATED"/>
    <property type="match status" value="1"/>
</dbReference>
<feature type="region of interest" description="Disordered" evidence="6">
    <location>
        <begin position="907"/>
        <end position="989"/>
    </location>
</feature>
<keyword evidence="3" id="KW-0378">Hydrolase</keyword>
<feature type="compositionally biased region" description="Polar residues" evidence="6">
    <location>
        <begin position="1265"/>
        <end position="1281"/>
    </location>
</feature>
<evidence type="ECO:0000256" key="2">
    <source>
        <dbReference type="ARBA" id="ARBA00022741"/>
    </source>
</evidence>
<proteinExistence type="predicted"/>
<dbReference type="SUPFAM" id="SSF52540">
    <property type="entry name" value="P-loop containing nucleoside triphosphate hydrolases"/>
    <property type="match status" value="2"/>
</dbReference>
<dbReference type="InterPro" id="IPR038718">
    <property type="entry name" value="SNF2-like_sf"/>
</dbReference>
<feature type="domain" description="Helicase ATP-binding" evidence="7">
    <location>
        <begin position="298"/>
        <end position="468"/>
    </location>
</feature>
<dbReference type="InterPro" id="IPR014001">
    <property type="entry name" value="Helicase_ATP-bd"/>
</dbReference>
<dbReference type="CDD" id="cd18793">
    <property type="entry name" value="SF2_C_SNF"/>
    <property type="match status" value="1"/>
</dbReference>
<sequence>MRVARHSKRRASPTPSDSAKDTRTKRSSKRGVRCVEADISESERQSEQSEQSDADSNTNSQDVREGELVRSLRRSNGRAIIDEGDGTLAQSGRNSPQAAKEKRRRVRSAASIIPPFEEKDKIAFRDVCFTPSEQSRVHLILAWQEREADSAIQNSSIWTRKYLVKFAGRSFKDVQWVDAHWLNLHAKMKLVADHSEPETAEDVIQPEWTIIGEIIQFDDLHKKMLVSWKGRDLEEVTWEAVPETSSKQADYEDALKRFNARKSINGERDRKSIASKIAKWRSKSLKLVINRGLPSWLVSNYHLNSSSILADDMGLGKTIQVASFLQYLFRTIAVYPILVIVPNATISNWMRELAKWSPSLLVIEYRGSEFQRKQLQQLMFNRPGQKRELQCHIVLTTYEIFTLDSTIFKGVHWEVAVLDEAHRLKNDESKLMLKLAGMDIMHRVCLTGTPLQNNVRELFNLMNFVDPSSFHDKDGLEKEYETLNSDLVASLHEKLRPYFLRRTKAEVLSDMIPHKVEIFIPVSMTTLQRELYKAALCKNHALLASFQSISSNFRTRGSSSNGASQNIRKSSLLNVLMELRKILAHPYLIDGVEPPVTESSEETVHARLIETSGKLALLHRLLHSLHKDNHRVLIFSQFTAVLDVLEDYLRGEEWGYCRLDGKMGADAKMREIDVFNAEGSDRFVFLLSTRSGGQGINLASADTIIIYDVDFNPHQDIQAMSRCHRLGQTKPVLILKMFTKSTAEEKILEIAKRKLILDHLIVESMAQEIEPENVESVLRFGAEALFKDDDEGWESNAIRYSDVDLEKLLDRTPPEEDADANKKRIPGGGAFGYTRTWTAATDDDELKQNEAVKTEEDGGGEENSSEGADFWSRLLDGQVKSVQQPEEEFGKGKRVKKARLQYVEDYDEEYAPEDEENDGDFVLDDEYSSSAQQQPASNQEGVTIQSATTVVDLEDSSQAQLSSHQGSDSEEWSDDDMMDRRQKKRRAPNAASYAFAHEALYASGRLPPLNMALQEATRMHGTDETVSGTYETTALSRAYEILAQDRARNGVSQYNSCIDESMHASASVRDMPHAPRVTEPWRSSVSSTSSRHLQGSHSVSNALAPTGYAVPASASYENRFIDAPRHVPPIQYKKPSSGSDISRESKARFKKDRNTGAHTERPSDQYDAAVSSMKRQLAEKSHRTSQQSSQALPSLQSLLASHSAVDLTGSHYEHIERALSQYTQPRLTATLPFDASAGSWSVGGEWATHPSERDYMYAEKRQRPLSVSQNPNAFSTTASRNGSKRERSDSPKLIDGVWHID</sequence>
<accession>A0A507FDI7</accession>
<feature type="region of interest" description="Disordered" evidence="6">
    <location>
        <begin position="1258"/>
        <end position="1301"/>
    </location>
</feature>
<dbReference type="GO" id="GO:0140658">
    <property type="term" value="F:ATP-dependent chromatin remodeler activity"/>
    <property type="evidence" value="ECO:0007669"/>
    <property type="project" value="TreeGrafter"/>
</dbReference>
<evidence type="ECO:0000313" key="9">
    <source>
        <dbReference type="EMBL" id="TPX74313.1"/>
    </source>
</evidence>
<dbReference type="PROSITE" id="PS51194">
    <property type="entry name" value="HELICASE_CTER"/>
    <property type="match status" value="1"/>
</dbReference>
<feature type="compositionally biased region" description="Basic and acidic residues" evidence="6">
    <location>
        <begin position="33"/>
        <end position="47"/>
    </location>
</feature>
<dbReference type="GO" id="GO:0000785">
    <property type="term" value="C:chromatin"/>
    <property type="evidence" value="ECO:0007669"/>
    <property type="project" value="TreeGrafter"/>
</dbReference>
<dbReference type="SMART" id="SM00490">
    <property type="entry name" value="HELICc"/>
    <property type="match status" value="1"/>
</dbReference>
<evidence type="ECO:0000256" key="3">
    <source>
        <dbReference type="ARBA" id="ARBA00022801"/>
    </source>
</evidence>
<feature type="region of interest" description="Disordered" evidence="6">
    <location>
        <begin position="1069"/>
        <end position="1099"/>
    </location>
</feature>
<organism evidence="9 10">
    <name type="scientific">Chytriomyces confervae</name>
    <dbReference type="NCBI Taxonomy" id="246404"/>
    <lineage>
        <taxon>Eukaryota</taxon>
        <taxon>Fungi</taxon>
        <taxon>Fungi incertae sedis</taxon>
        <taxon>Chytridiomycota</taxon>
        <taxon>Chytridiomycota incertae sedis</taxon>
        <taxon>Chytridiomycetes</taxon>
        <taxon>Chytridiales</taxon>
        <taxon>Chytriomycetaceae</taxon>
        <taxon>Chytriomyces</taxon>
    </lineage>
</organism>
<dbReference type="SMART" id="SM00487">
    <property type="entry name" value="DEXDc"/>
    <property type="match status" value="1"/>
</dbReference>
<dbReference type="GO" id="GO:0042393">
    <property type="term" value="F:histone binding"/>
    <property type="evidence" value="ECO:0007669"/>
    <property type="project" value="TreeGrafter"/>
</dbReference>
<protein>
    <recommendedName>
        <fullName evidence="11">DNA helicase</fullName>
    </recommendedName>
</protein>
<feature type="compositionally biased region" description="Polar residues" evidence="6">
    <location>
        <begin position="956"/>
        <end position="966"/>
    </location>
</feature>
<keyword evidence="5" id="KW-0539">Nucleus</keyword>
<dbReference type="Pfam" id="PF00176">
    <property type="entry name" value="SNF2-rel_dom"/>
    <property type="match status" value="1"/>
</dbReference>
<feature type="compositionally biased region" description="Low complexity" evidence="6">
    <location>
        <begin position="928"/>
        <end position="939"/>
    </location>
</feature>
<dbReference type="InterPro" id="IPR000330">
    <property type="entry name" value="SNF2_N"/>
</dbReference>
<feature type="compositionally biased region" description="Polar residues" evidence="6">
    <location>
        <begin position="88"/>
        <end position="97"/>
    </location>
</feature>
<gene>
    <name evidence="9" type="ORF">CcCBS67573_g04413</name>
</gene>
<evidence type="ECO:0000313" key="10">
    <source>
        <dbReference type="Proteomes" id="UP000320333"/>
    </source>
</evidence>
<dbReference type="GO" id="GO:0003682">
    <property type="term" value="F:chromatin binding"/>
    <property type="evidence" value="ECO:0007669"/>
    <property type="project" value="TreeGrafter"/>
</dbReference>
<dbReference type="GO" id="GO:0016887">
    <property type="term" value="F:ATP hydrolysis activity"/>
    <property type="evidence" value="ECO:0007669"/>
    <property type="project" value="TreeGrafter"/>
</dbReference>
<feature type="compositionally biased region" description="Acidic residues" evidence="6">
    <location>
        <begin position="968"/>
        <end position="977"/>
    </location>
</feature>
<feature type="domain" description="Helicase C-terminal" evidence="8">
    <location>
        <begin position="617"/>
        <end position="769"/>
    </location>
</feature>
<dbReference type="GO" id="GO:0005634">
    <property type="term" value="C:nucleus"/>
    <property type="evidence" value="ECO:0007669"/>
    <property type="project" value="UniProtKB-SubCell"/>
</dbReference>
<dbReference type="PROSITE" id="PS51192">
    <property type="entry name" value="HELICASE_ATP_BIND_1"/>
    <property type="match status" value="1"/>
</dbReference>
<evidence type="ECO:0000256" key="4">
    <source>
        <dbReference type="ARBA" id="ARBA00022840"/>
    </source>
</evidence>
<feature type="compositionally biased region" description="Polar residues" evidence="6">
    <location>
        <begin position="940"/>
        <end position="949"/>
    </location>
</feature>
<comment type="subcellular location">
    <subcellularLocation>
        <location evidence="1">Nucleus</location>
    </subcellularLocation>
</comment>
<evidence type="ECO:0000256" key="6">
    <source>
        <dbReference type="SAM" id="MobiDB-lite"/>
    </source>
</evidence>
<feature type="region of interest" description="Disordered" evidence="6">
    <location>
        <begin position="1"/>
        <end position="106"/>
    </location>
</feature>
<dbReference type="InterPro" id="IPR027417">
    <property type="entry name" value="P-loop_NTPase"/>
</dbReference>